<dbReference type="AlphaFoldDB" id="A0A3M2M5H0"/>
<dbReference type="InterPro" id="IPR019910">
    <property type="entry name" value="Lucif-like_OxRdtase_MSMEG_4879"/>
</dbReference>
<evidence type="ECO:0000313" key="4">
    <source>
        <dbReference type="Proteomes" id="UP000278673"/>
    </source>
</evidence>
<dbReference type="Gene3D" id="3.20.20.30">
    <property type="entry name" value="Luciferase-like domain"/>
    <property type="match status" value="1"/>
</dbReference>
<evidence type="ECO:0000259" key="2">
    <source>
        <dbReference type="Pfam" id="PF00296"/>
    </source>
</evidence>
<dbReference type="InterPro" id="IPR050564">
    <property type="entry name" value="F420-G6PD/mer"/>
</dbReference>
<feature type="domain" description="Luciferase-like" evidence="2">
    <location>
        <begin position="16"/>
        <end position="280"/>
    </location>
</feature>
<dbReference type="PANTHER" id="PTHR43244">
    <property type="match status" value="1"/>
</dbReference>
<gene>
    <name evidence="3" type="ORF">EBN88_04230</name>
</gene>
<dbReference type="Pfam" id="PF00296">
    <property type="entry name" value="Bac_luciferase"/>
    <property type="match status" value="1"/>
</dbReference>
<evidence type="ECO:0000313" key="3">
    <source>
        <dbReference type="EMBL" id="RMI45004.1"/>
    </source>
</evidence>
<dbReference type="PANTHER" id="PTHR43244:SF1">
    <property type="entry name" value="5,10-METHYLENETETRAHYDROMETHANOPTERIN REDUCTASE"/>
    <property type="match status" value="1"/>
</dbReference>
<protein>
    <submittedName>
        <fullName evidence="3">TIGR03564 family F420-dependent LLM class oxidoreductase</fullName>
        <ecNumber evidence="3">1.-.-.-</ecNumber>
    </submittedName>
</protein>
<reference evidence="3 4" key="1">
    <citation type="submission" date="2018-10" db="EMBL/GenBank/DDBJ databases">
        <title>Isolation, diversity and antifungal activity of actinobacteria from wheat.</title>
        <authorList>
            <person name="Han C."/>
        </authorList>
    </citation>
    <scope>NUCLEOTIDE SEQUENCE [LARGE SCALE GENOMIC DNA]</scope>
    <source>
        <strain evidence="3 4">NEAU-YY642</strain>
    </source>
</reference>
<dbReference type="GO" id="GO:0016705">
    <property type="term" value="F:oxidoreductase activity, acting on paired donors, with incorporation or reduction of molecular oxygen"/>
    <property type="evidence" value="ECO:0007669"/>
    <property type="project" value="InterPro"/>
</dbReference>
<dbReference type="Proteomes" id="UP000278673">
    <property type="component" value="Unassembled WGS sequence"/>
</dbReference>
<dbReference type="InterPro" id="IPR011251">
    <property type="entry name" value="Luciferase-like_dom"/>
</dbReference>
<sequence>MDVGVVLSGAGAPNFVEGAVAQAREARETGVASAWLGQRLDYDAAALAAVIGHAVPGLTVGTSAIPIFGRHPVLVAGQALTAQAAAGGRFQLGLALGAKPFVEGTFGITYERPVALLAEFLTVLRALLTEGTADFRGELLSAAPPLPVALPGAERVPPLLVAAMGPQALRVTGELADGTLPFLAGPRALGEHVVPALTAAAEAAGRPAPRVVALVPAVVTAEVARVREVAARELAFYESIPSYRRVLELSGAERAAEVAVVGDEETVAAEVRRYRNAGATEVVLTQTSMGGEAARRRTWRLAGELTRADGRGPRAGA</sequence>
<accession>A0A3M2M5H0</accession>
<dbReference type="EMBL" id="RFFJ01000011">
    <property type="protein sequence ID" value="RMI45004.1"/>
    <property type="molecule type" value="Genomic_DNA"/>
</dbReference>
<dbReference type="NCBIfam" id="TIGR03564">
    <property type="entry name" value="F420_MSMEG_4879"/>
    <property type="match status" value="1"/>
</dbReference>
<comment type="caution">
    <text evidence="3">The sequence shown here is derived from an EMBL/GenBank/DDBJ whole genome shotgun (WGS) entry which is preliminary data.</text>
</comment>
<dbReference type="EC" id="1.-.-.-" evidence="3"/>
<name>A0A3M2M5H0_9ACTN</name>
<dbReference type="SUPFAM" id="SSF51679">
    <property type="entry name" value="Bacterial luciferase-like"/>
    <property type="match status" value="1"/>
</dbReference>
<keyword evidence="4" id="KW-1185">Reference proteome</keyword>
<organism evidence="3 4">
    <name type="scientific">Streptomyces triticirhizae</name>
    <dbReference type="NCBI Taxonomy" id="2483353"/>
    <lineage>
        <taxon>Bacteria</taxon>
        <taxon>Bacillati</taxon>
        <taxon>Actinomycetota</taxon>
        <taxon>Actinomycetes</taxon>
        <taxon>Kitasatosporales</taxon>
        <taxon>Streptomycetaceae</taxon>
        <taxon>Streptomyces</taxon>
    </lineage>
</organism>
<proteinExistence type="predicted"/>
<dbReference type="RefSeq" id="WP_122182424.1">
    <property type="nucleotide sequence ID" value="NZ_RFFJ01000011.1"/>
</dbReference>
<dbReference type="CDD" id="cd01097">
    <property type="entry name" value="Tetrahydromethanopterin_reductase"/>
    <property type="match status" value="1"/>
</dbReference>
<evidence type="ECO:0000256" key="1">
    <source>
        <dbReference type="ARBA" id="ARBA00023002"/>
    </source>
</evidence>
<dbReference type="InterPro" id="IPR036661">
    <property type="entry name" value="Luciferase-like_sf"/>
</dbReference>
<keyword evidence="1 3" id="KW-0560">Oxidoreductase</keyword>